<gene>
    <name evidence="9" type="ORF">EUU23_04620</name>
</gene>
<proteinExistence type="predicted"/>
<evidence type="ECO:0000256" key="5">
    <source>
        <dbReference type="ARBA" id="ARBA00023004"/>
    </source>
</evidence>
<keyword evidence="6" id="KW-0411">Iron-sulfur</keyword>
<keyword evidence="2" id="KW-0479">Metal-binding</keyword>
<keyword evidence="10" id="KW-1185">Reference proteome</keyword>
<feature type="domain" description="Uracil-DNA glycosylase-like" evidence="8">
    <location>
        <begin position="99"/>
        <end position="246"/>
    </location>
</feature>
<keyword evidence="5" id="KW-0408">Iron</keyword>
<evidence type="ECO:0000256" key="2">
    <source>
        <dbReference type="ARBA" id="ARBA00022723"/>
    </source>
</evidence>
<dbReference type="GO" id="GO:0097506">
    <property type="term" value="F:deaminated base DNA N-glycosylase activity"/>
    <property type="evidence" value="ECO:0007669"/>
    <property type="project" value="UniProtKB-ARBA"/>
</dbReference>
<dbReference type="OrthoDB" id="5290748at2"/>
<dbReference type="InterPro" id="IPR051536">
    <property type="entry name" value="UDG_Type-4/5"/>
</dbReference>
<evidence type="ECO:0000256" key="3">
    <source>
        <dbReference type="ARBA" id="ARBA00022763"/>
    </source>
</evidence>
<evidence type="ECO:0000256" key="4">
    <source>
        <dbReference type="ARBA" id="ARBA00022801"/>
    </source>
</evidence>
<dbReference type="SUPFAM" id="SSF52141">
    <property type="entry name" value="Uracil-DNA glycosylase-like"/>
    <property type="match status" value="1"/>
</dbReference>
<dbReference type="RefSeq" id="WP_160352915.1">
    <property type="nucleotide sequence ID" value="NZ_SDWJ01000001.1"/>
</dbReference>
<dbReference type="PANTHER" id="PTHR33693:SF1">
    <property type="entry name" value="TYPE-4 URACIL-DNA GLYCOSYLASE"/>
    <property type="match status" value="1"/>
</dbReference>
<sequence length="254" mass="27277">MEQQRQITASHMVEALTSWWNLAGLDAVVSDQTVNWLAIDALEKSVEKQDFSKIETAAPAISIATKSLIAWPGDIDRLKDMIANGADLPGNKFGTASLPAVGPAKSDIVIVSDLPDADDLASGALDGGASGALLNKMLAAIEIDLSACYWTALATTRPSTGEIPDESLPQLTEFIRHQIALVKPNAIILLGSSACNALLGEELLKSRRILGKINHDGISMPVMTTFHPRTLIARPSLKAQAWRDLQMFAKRSEL</sequence>
<protein>
    <recommendedName>
        <fullName evidence="8">Uracil-DNA glycosylase-like domain-containing protein</fullName>
    </recommendedName>
</protein>
<dbReference type="SMART" id="SM00987">
    <property type="entry name" value="UreE_C"/>
    <property type="match status" value="1"/>
</dbReference>
<dbReference type="InterPro" id="IPR036895">
    <property type="entry name" value="Uracil-DNA_glycosylase-like_sf"/>
</dbReference>
<evidence type="ECO:0000256" key="7">
    <source>
        <dbReference type="ARBA" id="ARBA00023204"/>
    </source>
</evidence>
<comment type="caution">
    <text evidence="9">The sequence shown here is derived from an EMBL/GenBank/DDBJ whole genome shotgun (WGS) entry which is preliminary data.</text>
</comment>
<evidence type="ECO:0000256" key="1">
    <source>
        <dbReference type="ARBA" id="ARBA00022485"/>
    </source>
</evidence>
<keyword evidence="3" id="KW-0227">DNA damage</keyword>
<dbReference type="GO" id="GO:0006281">
    <property type="term" value="P:DNA repair"/>
    <property type="evidence" value="ECO:0007669"/>
    <property type="project" value="UniProtKB-KW"/>
</dbReference>
<organism evidence="9 10">
    <name type="scientific">Sphingorhabdus profundilacus</name>
    <dbReference type="NCBI Taxonomy" id="2509718"/>
    <lineage>
        <taxon>Bacteria</taxon>
        <taxon>Pseudomonadati</taxon>
        <taxon>Pseudomonadota</taxon>
        <taxon>Alphaproteobacteria</taxon>
        <taxon>Sphingomonadales</taxon>
        <taxon>Sphingomonadaceae</taxon>
        <taxon>Sphingorhabdus</taxon>
    </lineage>
</organism>
<evidence type="ECO:0000259" key="8">
    <source>
        <dbReference type="SMART" id="SM00986"/>
    </source>
</evidence>
<dbReference type="EMBL" id="SDWJ01000001">
    <property type="protein sequence ID" value="MVZ96988.1"/>
    <property type="molecule type" value="Genomic_DNA"/>
</dbReference>
<evidence type="ECO:0000313" key="10">
    <source>
        <dbReference type="Proteomes" id="UP000471147"/>
    </source>
</evidence>
<reference evidence="9 10" key="1">
    <citation type="submission" date="2019-01" db="EMBL/GenBank/DDBJ databases">
        <title>Sphingorhabdus lacus sp.nov., isolated from an oligotrophic freshwater lake.</title>
        <authorList>
            <person name="Park M."/>
        </authorList>
    </citation>
    <scope>NUCLEOTIDE SEQUENCE [LARGE SCALE GENOMIC DNA]</scope>
    <source>
        <strain evidence="9 10">IMCC26285</strain>
    </source>
</reference>
<name>A0A6I4M3D6_9SPHN</name>
<keyword evidence="1" id="KW-0004">4Fe-4S</keyword>
<dbReference type="Pfam" id="PF03167">
    <property type="entry name" value="UDG"/>
    <property type="match status" value="1"/>
</dbReference>
<dbReference type="SMART" id="SM00986">
    <property type="entry name" value="UDG"/>
    <property type="match status" value="1"/>
</dbReference>
<dbReference type="Gene3D" id="3.40.470.10">
    <property type="entry name" value="Uracil-DNA glycosylase-like domain"/>
    <property type="match status" value="1"/>
</dbReference>
<evidence type="ECO:0000256" key="6">
    <source>
        <dbReference type="ARBA" id="ARBA00023014"/>
    </source>
</evidence>
<dbReference type="GO" id="GO:0051539">
    <property type="term" value="F:4 iron, 4 sulfur cluster binding"/>
    <property type="evidence" value="ECO:0007669"/>
    <property type="project" value="UniProtKB-KW"/>
</dbReference>
<dbReference type="CDD" id="cd10030">
    <property type="entry name" value="UDG-F4_TTUDGA_SPO1dp_like"/>
    <property type="match status" value="1"/>
</dbReference>
<evidence type="ECO:0000313" key="9">
    <source>
        <dbReference type="EMBL" id="MVZ96988.1"/>
    </source>
</evidence>
<keyword evidence="4" id="KW-0378">Hydrolase</keyword>
<dbReference type="Proteomes" id="UP000471147">
    <property type="component" value="Unassembled WGS sequence"/>
</dbReference>
<dbReference type="GO" id="GO:0046872">
    <property type="term" value="F:metal ion binding"/>
    <property type="evidence" value="ECO:0007669"/>
    <property type="project" value="UniProtKB-KW"/>
</dbReference>
<dbReference type="AlphaFoldDB" id="A0A6I4M3D6"/>
<dbReference type="InterPro" id="IPR005122">
    <property type="entry name" value="Uracil-DNA_glycosylase-like"/>
</dbReference>
<keyword evidence="7" id="KW-0234">DNA repair</keyword>
<accession>A0A6I4M3D6</accession>
<dbReference type="PANTHER" id="PTHR33693">
    <property type="entry name" value="TYPE-5 URACIL-DNA GLYCOSYLASE"/>
    <property type="match status" value="1"/>
</dbReference>